<proteinExistence type="predicted"/>
<name>A0ABW8NDD2_9GAMM</name>
<evidence type="ECO:0000313" key="1">
    <source>
        <dbReference type="EMBL" id="MFK4750956.1"/>
    </source>
</evidence>
<accession>A0ABW8NDD2</accession>
<dbReference type="Proteomes" id="UP001620597">
    <property type="component" value="Unassembled WGS sequence"/>
</dbReference>
<sequence length="45" mass="4723">MASSTASIDTSVLLFANLPEPSVNPDSVEAFIARWKDGGGTERAN</sequence>
<evidence type="ECO:0000313" key="2">
    <source>
        <dbReference type="Proteomes" id="UP001620597"/>
    </source>
</evidence>
<dbReference type="EMBL" id="JBBKTX010000001">
    <property type="protein sequence ID" value="MFK4750956.1"/>
    <property type="molecule type" value="Genomic_DNA"/>
</dbReference>
<gene>
    <name evidence="1" type="ORF">WG929_00900</name>
</gene>
<reference evidence="1 2" key="1">
    <citation type="submission" date="2024-03" db="EMBL/GenBank/DDBJ databases">
        <title>High-quality draft genome sequence of Oceanobacter sp. wDCs-4.</title>
        <authorList>
            <person name="Dong C."/>
        </authorList>
    </citation>
    <scope>NUCLEOTIDE SEQUENCE [LARGE SCALE GENOMIC DNA]</scope>
    <source>
        <strain evidence="2">wDCs-4</strain>
    </source>
</reference>
<keyword evidence="2" id="KW-1185">Reference proteome</keyword>
<dbReference type="RefSeq" id="WP_416204497.1">
    <property type="nucleotide sequence ID" value="NZ_JBBKTX010000001.1"/>
</dbReference>
<protein>
    <submittedName>
        <fullName evidence="1">Uncharacterized protein</fullName>
    </submittedName>
</protein>
<organism evidence="1 2">
    <name type="scientific">Oceanobacter antarcticus</name>
    <dbReference type="NCBI Taxonomy" id="3133425"/>
    <lineage>
        <taxon>Bacteria</taxon>
        <taxon>Pseudomonadati</taxon>
        <taxon>Pseudomonadota</taxon>
        <taxon>Gammaproteobacteria</taxon>
        <taxon>Oceanospirillales</taxon>
        <taxon>Oceanospirillaceae</taxon>
        <taxon>Oceanobacter</taxon>
    </lineage>
</organism>
<comment type="caution">
    <text evidence="1">The sequence shown here is derived from an EMBL/GenBank/DDBJ whole genome shotgun (WGS) entry which is preliminary data.</text>
</comment>